<evidence type="ECO:0000256" key="2">
    <source>
        <dbReference type="ARBA" id="ARBA00022741"/>
    </source>
</evidence>
<evidence type="ECO:0000256" key="1">
    <source>
        <dbReference type="ARBA" id="ARBA00022679"/>
    </source>
</evidence>
<evidence type="ECO:0000256" key="6">
    <source>
        <dbReference type="ARBA" id="ARBA00023277"/>
    </source>
</evidence>
<dbReference type="GO" id="GO:0008741">
    <property type="term" value="F:ribulokinase activity"/>
    <property type="evidence" value="ECO:0007669"/>
    <property type="project" value="UniProtKB-UniRule"/>
</dbReference>
<dbReference type="GO" id="GO:0005737">
    <property type="term" value="C:cytoplasm"/>
    <property type="evidence" value="ECO:0007669"/>
    <property type="project" value="TreeGrafter"/>
</dbReference>
<dbReference type="OrthoDB" id="9805576at2"/>
<dbReference type="NCBIfam" id="NF003154">
    <property type="entry name" value="PRK04123.1"/>
    <property type="match status" value="1"/>
</dbReference>
<proteinExistence type="inferred from homology"/>
<dbReference type="InterPro" id="IPR005929">
    <property type="entry name" value="Ribulokinase"/>
</dbReference>
<dbReference type="Pfam" id="PF00370">
    <property type="entry name" value="FGGY_N"/>
    <property type="match status" value="1"/>
</dbReference>
<dbReference type="GO" id="GO:0019569">
    <property type="term" value="P:L-arabinose catabolic process to D-xylulose 5-phosphate"/>
    <property type="evidence" value="ECO:0007669"/>
    <property type="project" value="UniProtKB-UniRule"/>
</dbReference>
<dbReference type="RefSeq" id="WP_110838806.1">
    <property type="nucleotide sequence ID" value="NZ_QJVJ01000002.1"/>
</dbReference>
<dbReference type="InterPro" id="IPR018485">
    <property type="entry name" value="FGGY_C"/>
</dbReference>
<dbReference type="Gene3D" id="3.30.420.40">
    <property type="match status" value="2"/>
</dbReference>
<dbReference type="InterPro" id="IPR043129">
    <property type="entry name" value="ATPase_NBD"/>
</dbReference>
<dbReference type="PIRSF" id="PIRSF000538">
    <property type="entry name" value="GlpK"/>
    <property type="match status" value="1"/>
</dbReference>
<keyword evidence="13" id="KW-1185">Reference proteome</keyword>
<evidence type="ECO:0000259" key="10">
    <source>
        <dbReference type="Pfam" id="PF00370"/>
    </source>
</evidence>
<keyword evidence="1 7" id="KW-0808">Transferase</keyword>
<feature type="domain" description="Carbohydrate kinase FGGY C-terminal" evidence="11">
    <location>
        <begin position="293"/>
        <end position="491"/>
    </location>
</feature>
<evidence type="ECO:0000256" key="9">
    <source>
        <dbReference type="RuleBase" id="RU003455"/>
    </source>
</evidence>
<name>A0A2V5KA29_9BACL</name>
<evidence type="ECO:0000256" key="5">
    <source>
        <dbReference type="ARBA" id="ARBA00022935"/>
    </source>
</evidence>
<dbReference type="HAMAP" id="MF_00520">
    <property type="entry name" value="Ribulokinase"/>
    <property type="match status" value="1"/>
</dbReference>
<dbReference type="PANTHER" id="PTHR43435">
    <property type="entry name" value="RIBULOKINASE"/>
    <property type="match status" value="1"/>
</dbReference>
<keyword evidence="6 7" id="KW-0119">Carbohydrate metabolism</keyword>
<dbReference type="InterPro" id="IPR000577">
    <property type="entry name" value="Carb_kinase_FGGY"/>
</dbReference>
<comment type="catalytic activity">
    <reaction evidence="7">
        <text>D-ribulose + ATP = D-ribulose 5-phosphate + ADP + H(+)</text>
        <dbReference type="Rhea" id="RHEA:17601"/>
        <dbReference type="ChEBI" id="CHEBI:15378"/>
        <dbReference type="ChEBI" id="CHEBI:17173"/>
        <dbReference type="ChEBI" id="CHEBI:30616"/>
        <dbReference type="ChEBI" id="CHEBI:58121"/>
        <dbReference type="ChEBI" id="CHEBI:456216"/>
        <dbReference type="EC" id="2.7.1.16"/>
    </reaction>
</comment>
<keyword evidence="3 7" id="KW-0418">Kinase</keyword>
<dbReference type="UniPathway" id="UPA00145">
    <property type="reaction ID" value="UER00566"/>
</dbReference>
<evidence type="ECO:0000313" key="13">
    <source>
        <dbReference type="Proteomes" id="UP000247476"/>
    </source>
</evidence>
<dbReference type="SUPFAM" id="SSF53067">
    <property type="entry name" value="Actin-like ATPase domain"/>
    <property type="match status" value="2"/>
</dbReference>
<comment type="pathway">
    <text evidence="7 9">Carbohydrate degradation; L-arabinose degradation via L-ribulose; D-xylulose 5-phosphate from L-arabinose (bacterial route): step 2/3.</text>
</comment>
<evidence type="ECO:0000256" key="3">
    <source>
        <dbReference type="ARBA" id="ARBA00022777"/>
    </source>
</evidence>
<dbReference type="Pfam" id="PF02782">
    <property type="entry name" value="FGGY_C"/>
    <property type="match status" value="1"/>
</dbReference>
<dbReference type="EMBL" id="QJVJ01000002">
    <property type="protein sequence ID" value="PYI56278.1"/>
    <property type="molecule type" value="Genomic_DNA"/>
</dbReference>
<dbReference type="Proteomes" id="UP000247476">
    <property type="component" value="Unassembled WGS sequence"/>
</dbReference>
<sequence>MVSGKRKLAIGIDYGTESGRALIVDTADGRVLATHATRYPHGVIERELPGGGAKLPAEWALQHPDDYIEVLRRSIPEALAMAGATGDEVVGVGIDFTACTMLPLDAAGVPLCFDAAWRDRPHAWVKLWKHHAAQEDATRLNELAAARGETFLDRYGGSMSSEWMLPKIVQTMREDPAVFEAADRYAEAADWVVYAMTGSFKRNSCAAGYKGAWHKTDGWPRRDFLEAIDPRLATLAETKLRGEVIPSGTKAGELTEEMARLTGLMAGTPVAAAIIDAHAALPGAGVVGPGTMVLAMGTSLCHLIVADEERQVEGNRGVVEDGIVPGYYGYEAGQPAVGDLFGWFARHGVPADAQQAAEREGLSVFAWLEREASRLAPGENGLLALDWWNGNRSVLADEGLSGLIVGYTLQTKPEEIYRALLEATAYGTKRIVDAFEESGIPVASIVASGGIPQRSPLLMQLFADITGKPIAVPAAAEPTALGAAMMGAVAAGAEGGGFGSIAEAAARMAPPVAKTYEPDAARAAVYAELYRDYVALHDYFGRGGGGGVMHRLRKRKETARATDGVR</sequence>
<evidence type="ECO:0000259" key="11">
    <source>
        <dbReference type="Pfam" id="PF02782"/>
    </source>
</evidence>
<dbReference type="GO" id="GO:0019150">
    <property type="term" value="F:D-ribulokinase activity"/>
    <property type="evidence" value="ECO:0007669"/>
    <property type="project" value="TreeGrafter"/>
</dbReference>
<dbReference type="AlphaFoldDB" id="A0A2V5KA29"/>
<evidence type="ECO:0000256" key="4">
    <source>
        <dbReference type="ARBA" id="ARBA00022840"/>
    </source>
</evidence>
<comment type="similarity">
    <text evidence="7 9">Belongs to the ribulokinase family.</text>
</comment>
<feature type="domain" description="Carbohydrate kinase FGGY N-terminal" evidence="10">
    <location>
        <begin position="9"/>
        <end position="281"/>
    </location>
</feature>
<dbReference type="EC" id="2.7.1.16" evidence="7 8"/>
<reference evidence="12 13" key="1">
    <citation type="submission" date="2018-05" db="EMBL/GenBank/DDBJ databases">
        <title>Paenibacillus flagellatus sp. nov., isolated from selenium mineral soil.</title>
        <authorList>
            <person name="Dai X."/>
        </authorList>
    </citation>
    <scope>NUCLEOTIDE SEQUENCE [LARGE SCALE GENOMIC DNA]</scope>
    <source>
        <strain evidence="12 13">DXL2</strain>
    </source>
</reference>
<comment type="catalytic activity">
    <reaction evidence="7 9">
        <text>L-ribulose + ATP = L-ribulose 5-phosphate + ADP + H(+)</text>
        <dbReference type="Rhea" id="RHEA:22072"/>
        <dbReference type="ChEBI" id="CHEBI:15378"/>
        <dbReference type="ChEBI" id="CHEBI:16880"/>
        <dbReference type="ChEBI" id="CHEBI:30616"/>
        <dbReference type="ChEBI" id="CHEBI:58226"/>
        <dbReference type="ChEBI" id="CHEBI:456216"/>
        <dbReference type="EC" id="2.7.1.16"/>
    </reaction>
</comment>
<dbReference type="InterPro" id="IPR018484">
    <property type="entry name" value="FGGY_N"/>
</dbReference>
<evidence type="ECO:0000313" key="12">
    <source>
        <dbReference type="EMBL" id="PYI56278.1"/>
    </source>
</evidence>
<keyword evidence="4 7" id="KW-0067">ATP-binding</keyword>
<evidence type="ECO:0000256" key="7">
    <source>
        <dbReference type="HAMAP-Rule" id="MF_00520"/>
    </source>
</evidence>
<comment type="caution">
    <text evidence="12">The sequence shown here is derived from an EMBL/GenBank/DDBJ whole genome shotgun (WGS) entry which is preliminary data.</text>
</comment>
<protein>
    <recommendedName>
        <fullName evidence="7 8">Ribulokinase</fullName>
        <ecNumber evidence="7 8">2.7.1.16</ecNumber>
    </recommendedName>
</protein>
<evidence type="ECO:0000256" key="8">
    <source>
        <dbReference type="NCBIfam" id="TIGR01234"/>
    </source>
</evidence>
<dbReference type="CDD" id="cd07781">
    <property type="entry name" value="ASKHA_NBD_FGGY_L-RBK"/>
    <property type="match status" value="1"/>
</dbReference>
<accession>A0A2V5KA29</accession>
<organism evidence="12 13">
    <name type="scientific">Paenibacillus flagellatus</name>
    <dbReference type="NCBI Taxonomy" id="2211139"/>
    <lineage>
        <taxon>Bacteria</taxon>
        <taxon>Bacillati</taxon>
        <taxon>Bacillota</taxon>
        <taxon>Bacilli</taxon>
        <taxon>Bacillales</taxon>
        <taxon>Paenibacillaceae</taxon>
        <taxon>Paenibacillus</taxon>
    </lineage>
</organism>
<dbReference type="PANTHER" id="PTHR43435:SF4">
    <property type="entry name" value="FGGY CARBOHYDRATE KINASE DOMAIN-CONTAINING PROTEIN"/>
    <property type="match status" value="1"/>
</dbReference>
<dbReference type="NCBIfam" id="TIGR01234">
    <property type="entry name" value="L-ribulokinase"/>
    <property type="match status" value="1"/>
</dbReference>
<gene>
    <name evidence="7" type="primary">araB</name>
    <name evidence="12" type="ORF">DLM86_04650</name>
</gene>
<keyword evidence="5 7" id="KW-0054">Arabinose catabolism</keyword>
<dbReference type="GO" id="GO:0005524">
    <property type="term" value="F:ATP binding"/>
    <property type="evidence" value="ECO:0007669"/>
    <property type="project" value="UniProtKB-UniRule"/>
</dbReference>
<keyword evidence="2 7" id="KW-0547">Nucleotide-binding</keyword>